<name>A0A834WG02_9FABA</name>
<comment type="caution">
    <text evidence="1">The sequence shown here is derived from an EMBL/GenBank/DDBJ whole genome shotgun (WGS) entry which is preliminary data.</text>
</comment>
<evidence type="ECO:0000313" key="1">
    <source>
        <dbReference type="EMBL" id="KAF7821347.1"/>
    </source>
</evidence>
<reference evidence="1" key="1">
    <citation type="submission" date="2020-09" db="EMBL/GenBank/DDBJ databases">
        <title>Genome-Enabled Discovery of Anthraquinone Biosynthesis in Senna tora.</title>
        <authorList>
            <person name="Kang S.-H."/>
            <person name="Pandey R.P."/>
            <person name="Lee C.-M."/>
            <person name="Sim J.-S."/>
            <person name="Jeong J.-T."/>
            <person name="Choi B.-S."/>
            <person name="Jung M."/>
            <person name="Ginzburg D."/>
            <person name="Zhao K."/>
            <person name="Won S.Y."/>
            <person name="Oh T.-J."/>
            <person name="Yu Y."/>
            <person name="Kim N.-H."/>
            <person name="Lee O.R."/>
            <person name="Lee T.-H."/>
            <person name="Bashyal P."/>
            <person name="Kim T.-S."/>
            <person name="Lee W.-H."/>
            <person name="Kawkins C."/>
            <person name="Kim C.-K."/>
            <person name="Kim J.S."/>
            <person name="Ahn B.O."/>
            <person name="Rhee S.Y."/>
            <person name="Sohng J.K."/>
        </authorList>
    </citation>
    <scope>NUCLEOTIDE SEQUENCE</scope>
    <source>
        <tissue evidence="1">Leaf</tissue>
    </source>
</reference>
<gene>
    <name evidence="1" type="ORF">G2W53_026802</name>
</gene>
<keyword evidence="2" id="KW-1185">Reference proteome</keyword>
<accession>A0A834WG02</accession>
<evidence type="ECO:0000313" key="2">
    <source>
        <dbReference type="Proteomes" id="UP000634136"/>
    </source>
</evidence>
<proteinExistence type="predicted"/>
<organism evidence="1 2">
    <name type="scientific">Senna tora</name>
    <dbReference type="NCBI Taxonomy" id="362788"/>
    <lineage>
        <taxon>Eukaryota</taxon>
        <taxon>Viridiplantae</taxon>
        <taxon>Streptophyta</taxon>
        <taxon>Embryophyta</taxon>
        <taxon>Tracheophyta</taxon>
        <taxon>Spermatophyta</taxon>
        <taxon>Magnoliopsida</taxon>
        <taxon>eudicotyledons</taxon>
        <taxon>Gunneridae</taxon>
        <taxon>Pentapetalae</taxon>
        <taxon>rosids</taxon>
        <taxon>fabids</taxon>
        <taxon>Fabales</taxon>
        <taxon>Fabaceae</taxon>
        <taxon>Caesalpinioideae</taxon>
        <taxon>Cassia clade</taxon>
        <taxon>Senna</taxon>
    </lineage>
</organism>
<dbReference type="AlphaFoldDB" id="A0A834WG02"/>
<sequence length="87" mass="9905">MALGGLGFGERVCVEVRWWLSVCRGGFGLEDWRLSDLERGEKNREERVKENRGKEWFTERLGVWCCWAMASGVAMETHPLATGKSEA</sequence>
<protein>
    <submittedName>
        <fullName evidence="1">Uncharacterized protein</fullName>
    </submittedName>
</protein>
<dbReference type="EMBL" id="JAAIUW010000008">
    <property type="protein sequence ID" value="KAF7821347.1"/>
    <property type="molecule type" value="Genomic_DNA"/>
</dbReference>
<dbReference type="Proteomes" id="UP000634136">
    <property type="component" value="Unassembled WGS sequence"/>
</dbReference>